<reference evidence="9" key="1">
    <citation type="submission" date="2022-01" db="EMBL/GenBank/DDBJ databases">
        <authorList>
            <person name="King R."/>
        </authorList>
    </citation>
    <scope>NUCLEOTIDE SEQUENCE</scope>
</reference>
<dbReference type="EMBL" id="OU900108">
    <property type="protein sequence ID" value="CAG9857843.1"/>
    <property type="molecule type" value="Genomic_DNA"/>
</dbReference>
<dbReference type="GO" id="GO:0050909">
    <property type="term" value="P:sensory perception of taste"/>
    <property type="evidence" value="ECO:0007669"/>
    <property type="project" value="InterPro"/>
</dbReference>
<comment type="caution">
    <text evidence="8">Lacks conserved residue(s) required for the propagation of feature annotation.</text>
</comment>
<dbReference type="InterPro" id="IPR013604">
    <property type="entry name" value="7TM_chemorcpt"/>
</dbReference>
<protein>
    <recommendedName>
        <fullName evidence="8">Gustatory receptor</fullName>
    </recommendedName>
</protein>
<accession>A0A9N9TK94</accession>
<evidence type="ECO:0000256" key="6">
    <source>
        <dbReference type="ARBA" id="ARBA00023170"/>
    </source>
</evidence>
<feature type="transmembrane region" description="Helical" evidence="8">
    <location>
        <begin position="316"/>
        <end position="338"/>
    </location>
</feature>
<dbReference type="PANTHER" id="PTHR21143:SF104">
    <property type="entry name" value="GUSTATORY RECEPTOR 8A-RELATED"/>
    <property type="match status" value="1"/>
</dbReference>
<evidence type="ECO:0000313" key="9">
    <source>
        <dbReference type="EMBL" id="CAG9857843.1"/>
    </source>
</evidence>
<dbReference type="GO" id="GO:0007165">
    <property type="term" value="P:signal transduction"/>
    <property type="evidence" value="ECO:0007669"/>
    <property type="project" value="UniProtKB-KW"/>
</dbReference>
<dbReference type="Pfam" id="PF08395">
    <property type="entry name" value="7tm_7"/>
    <property type="match status" value="1"/>
</dbReference>
<evidence type="ECO:0000256" key="5">
    <source>
        <dbReference type="ARBA" id="ARBA00023136"/>
    </source>
</evidence>
<feature type="transmembrane region" description="Helical" evidence="8">
    <location>
        <begin position="210"/>
        <end position="231"/>
    </location>
</feature>
<dbReference type="OrthoDB" id="5795306at2759"/>
<sequence length="341" mass="40102">MGVYPAVVKKDRKLATFLYKLYLILIGCLIGLTFAISFYTRLNFAFKTNQLTHNIVDSLAMFNELLFVVRSICNVEQCLNLTNFALNKRDTWWLFSQSVLIHVLFFVIHIRQMILKFETGDYQFLYYQLYHVVTMYHQIVILQTVTLTNRFLTIRYRFLRTYLDSIIRNEKSCFIVLKSYKKLKLKDAFVLFKRLSKVSFYLSKTFEKHVFLATWATVLINLNCIVFLIYVDDNETSDIFIYFAHNVIYSISYMVAALHSENVESESTKIIKSCYENQETLSGNRLESELMRFGEICGQLTPRFTVAGFFYFNKSVLSSVFSSILTYLIIIIQFDITLKKP</sequence>
<evidence type="ECO:0000256" key="1">
    <source>
        <dbReference type="ARBA" id="ARBA00004651"/>
    </source>
</evidence>
<comment type="function">
    <text evidence="8">Gustatory receptor which mediates acceptance or avoidance behavior, depending on its substrates.</text>
</comment>
<keyword evidence="3 8" id="KW-0812">Transmembrane</keyword>
<keyword evidence="10" id="KW-1185">Reference proteome</keyword>
<comment type="similarity">
    <text evidence="8">Belongs to the insect chemoreceptor superfamily. Gustatory receptor (GR) family.</text>
</comment>
<evidence type="ECO:0000256" key="8">
    <source>
        <dbReference type="RuleBase" id="RU363108"/>
    </source>
</evidence>
<keyword evidence="4 8" id="KW-1133">Transmembrane helix</keyword>
<evidence type="ECO:0000313" key="10">
    <source>
        <dbReference type="Proteomes" id="UP001153712"/>
    </source>
</evidence>
<proteinExistence type="inferred from homology"/>
<dbReference type="GO" id="GO:0008049">
    <property type="term" value="P:male courtship behavior"/>
    <property type="evidence" value="ECO:0007669"/>
    <property type="project" value="TreeGrafter"/>
</dbReference>
<dbReference type="GO" id="GO:0030425">
    <property type="term" value="C:dendrite"/>
    <property type="evidence" value="ECO:0007669"/>
    <property type="project" value="TreeGrafter"/>
</dbReference>
<feature type="transmembrane region" description="Helical" evidence="8">
    <location>
        <begin position="21"/>
        <end position="39"/>
    </location>
</feature>
<keyword evidence="6 8" id="KW-0675">Receptor</keyword>
<gene>
    <name evidence="9" type="ORF">PHYEVI_LOCUS4241</name>
</gene>
<dbReference type="GO" id="GO:0043025">
    <property type="term" value="C:neuronal cell body"/>
    <property type="evidence" value="ECO:0007669"/>
    <property type="project" value="TreeGrafter"/>
</dbReference>
<organism evidence="9 10">
    <name type="scientific">Phyllotreta striolata</name>
    <name type="common">Striped flea beetle</name>
    <name type="synonym">Crioceris striolata</name>
    <dbReference type="NCBI Taxonomy" id="444603"/>
    <lineage>
        <taxon>Eukaryota</taxon>
        <taxon>Metazoa</taxon>
        <taxon>Ecdysozoa</taxon>
        <taxon>Arthropoda</taxon>
        <taxon>Hexapoda</taxon>
        <taxon>Insecta</taxon>
        <taxon>Pterygota</taxon>
        <taxon>Neoptera</taxon>
        <taxon>Endopterygota</taxon>
        <taxon>Coleoptera</taxon>
        <taxon>Polyphaga</taxon>
        <taxon>Cucujiformia</taxon>
        <taxon>Chrysomeloidea</taxon>
        <taxon>Chrysomelidae</taxon>
        <taxon>Galerucinae</taxon>
        <taxon>Alticini</taxon>
        <taxon>Phyllotreta</taxon>
    </lineage>
</organism>
<evidence type="ECO:0000256" key="2">
    <source>
        <dbReference type="ARBA" id="ARBA00022475"/>
    </source>
</evidence>
<dbReference type="GO" id="GO:0007635">
    <property type="term" value="P:chemosensory behavior"/>
    <property type="evidence" value="ECO:0007669"/>
    <property type="project" value="TreeGrafter"/>
</dbReference>
<keyword evidence="5 8" id="KW-0472">Membrane</keyword>
<evidence type="ECO:0000256" key="4">
    <source>
        <dbReference type="ARBA" id="ARBA00022989"/>
    </source>
</evidence>
<dbReference type="GO" id="GO:0030424">
    <property type="term" value="C:axon"/>
    <property type="evidence" value="ECO:0007669"/>
    <property type="project" value="TreeGrafter"/>
</dbReference>
<feature type="transmembrane region" description="Helical" evidence="8">
    <location>
        <begin position="92"/>
        <end position="110"/>
    </location>
</feature>
<dbReference type="AlphaFoldDB" id="A0A9N9TK94"/>
<keyword evidence="2 8" id="KW-1003">Cell membrane</keyword>
<dbReference type="Proteomes" id="UP001153712">
    <property type="component" value="Chromosome 15"/>
</dbReference>
<name>A0A9N9TK94_PHYSR</name>
<dbReference type="GO" id="GO:0005886">
    <property type="term" value="C:plasma membrane"/>
    <property type="evidence" value="ECO:0007669"/>
    <property type="project" value="UniProtKB-SubCell"/>
</dbReference>
<keyword evidence="7 8" id="KW-0807">Transducer</keyword>
<comment type="subcellular location">
    <subcellularLocation>
        <location evidence="1 8">Cell membrane</location>
        <topology evidence="1 8">Multi-pass membrane protein</topology>
    </subcellularLocation>
</comment>
<evidence type="ECO:0000256" key="7">
    <source>
        <dbReference type="ARBA" id="ARBA00023224"/>
    </source>
</evidence>
<dbReference type="PANTHER" id="PTHR21143">
    <property type="entry name" value="INVERTEBRATE GUSTATORY RECEPTOR"/>
    <property type="match status" value="1"/>
</dbReference>
<evidence type="ECO:0000256" key="3">
    <source>
        <dbReference type="ARBA" id="ARBA00022692"/>
    </source>
</evidence>